<keyword evidence="3 6" id="KW-0479">Metal-binding</keyword>
<proteinExistence type="predicted"/>
<keyword evidence="2 6" id="KW-0349">Heme</keyword>
<dbReference type="STRING" id="1399968.CI15_09515"/>
<organism evidence="9 10">
    <name type="scientific">Paraburkholderia monticola</name>
    <dbReference type="NCBI Taxonomy" id="1399968"/>
    <lineage>
        <taxon>Bacteria</taxon>
        <taxon>Pseudomonadati</taxon>
        <taxon>Pseudomonadota</taxon>
        <taxon>Betaproteobacteria</taxon>
        <taxon>Burkholderiales</taxon>
        <taxon>Burkholderiaceae</taxon>
        <taxon>Paraburkholderia</taxon>
    </lineage>
</organism>
<protein>
    <submittedName>
        <fullName evidence="9">Cytochrome C</fullName>
    </submittedName>
</protein>
<dbReference type="RefSeq" id="WP_062126870.1">
    <property type="nucleotide sequence ID" value="NZ_LRBG01000005.1"/>
</dbReference>
<dbReference type="InterPro" id="IPR036909">
    <property type="entry name" value="Cyt_c-like_dom_sf"/>
</dbReference>
<evidence type="ECO:0000256" key="2">
    <source>
        <dbReference type="ARBA" id="ARBA00022617"/>
    </source>
</evidence>
<evidence type="ECO:0000256" key="3">
    <source>
        <dbReference type="ARBA" id="ARBA00022723"/>
    </source>
</evidence>
<dbReference type="EMBL" id="LRBG01000005">
    <property type="protein sequence ID" value="KXU89264.1"/>
    <property type="molecule type" value="Genomic_DNA"/>
</dbReference>
<dbReference type="InterPro" id="IPR002324">
    <property type="entry name" value="Cyt_c_ID"/>
</dbReference>
<reference evidence="9 10" key="1">
    <citation type="journal article" date="2015" name="Int. J. Syst. Evol. Microbiol.">
        <title>Burkholderia monticola sp. nov., isolated from mountain soil.</title>
        <authorList>
            <person name="Baek I."/>
            <person name="Seo B."/>
            <person name="Lee I."/>
            <person name="Yi H."/>
            <person name="Chun J."/>
        </authorList>
    </citation>
    <scope>NUCLEOTIDE SEQUENCE [LARGE SCALE GENOMIC DNA]</scope>
    <source>
        <strain evidence="9 10">JC2948</strain>
    </source>
</reference>
<keyword evidence="7" id="KW-0732">Signal</keyword>
<feature type="chain" id="PRO_5007551712" evidence="7">
    <location>
        <begin position="24"/>
        <end position="115"/>
    </location>
</feature>
<feature type="domain" description="Cytochrome c" evidence="8">
    <location>
        <begin position="28"/>
        <end position="112"/>
    </location>
</feature>
<keyword evidence="5 6" id="KW-0408">Iron</keyword>
<dbReference type="Pfam" id="PF00034">
    <property type="entry name" value="Cytochrom_C"/>
    <property type="match status" value="1"/>
</dbReference>
<gene>
    <name evidence="9" type="ORF">CI15_09515</name>
</gene>
<dbReference type="SUPFAM" id="SSF46626">
    <property type="entry name" value="Cytochrome c"/>
    <property type="match status" value="1"/>
</dbReference>
<name>A0A149PW95_9BURK</name>
<feature type="binding site" description="covalent" evidence="6">
    <location>
        <position position="91"/>
    </location>
    <ligand>
        <name>heme c</name>
        <dbReference type="ChEBI" id="CHEBI:61717"/>
    </ligand>
</feature>
<dbReference type="GO" id="GO:0009055">
    <property type="term" value="F:electron transfer activity"/>
    <property type="evidence" value="ECO:0007669"/>
    <property type="project" value="InterPro"/>
</dbReference>
<comment type="PTM">
    <text evidence="6">Binds 1 heme c group covalently per subunit.</text>
</comment>
<evidence type="ECO:0000313" key="10">
    <source>
        <dbReference type="Proteomes" id="UP000075613"/>
    </source>
</evidence>
<evidence type="ECO:0000256" key="4">
    <source>
        <dbReference type="ARBA" id="ARBA00022982"/>
    </source>
</evidence>
<evidence type="ECO:0000259" key="8">
    <source>
        <dbReference type="PROSITE" id="PS51007"/>
    </source>
</evidence>
<dbReference type="PROSITE" id="PS51007">
    <property type="entry name" value="CYTC"/>
    <property type="match status" value="1"/>
</dbReference>
<dbReference type="InterPro" id="IPR009056">
    <property type="entry name" value="Cyt_c-like_dom"/>
</dbReference>
<keyword evidence="10" id="KW-1185">Reference proteome</keyword>
<feature type="signal peptide" evidence="7">
    <location>
        <begin position="1"/>
        <end position="23"/>
    </location>
</feature>
<evidence type="ECO:0000256" key="1">
    <source>
        <dbReference type="ARBA" id="ARBA00022448"/>
    </source>
</evidence>
<accession>A0A149PW95</accession>
<keyword evidence="4" id="KW-0249">Electron transport</keyword>
<dbReference type="GO" id="GO:0020037">
    <property type="term" value="F:heme binding"/>
    <property type="evidence" value="ECO:0007669"/>
    <property type="project" value="InterPro"/>
</dbReference>
<feature type="binding site" description="covalent" evidence="6">
    <location>
        <position position="42"/>
    </location>
    <ligand>
        <name>heme c</name>
        <dbReference type="ChEBI" id="CHEBI:61717"/>
    </ligand>
</feature>
<dbReference type="Proteomes" id="UP000075613">
    <property type="component" value="Unassembled WGS sequence"/>
</dbReference>
<comment type="caution">
    <text evidence="9">The sequence shown here is derived from an EMBL/GenBank/DDBJ whole genome shotgun (WGS) entry which is preliminary data.</text>
</comment>
<dbReference type="AlphaFoldDB" id="A0A149PW95"/>
<dbReference type="Gene3D" id="1.10.760.10">
    <property type="entry name" value="Cytochrome c-like domain"/>
    <property type="match status" value="1"/>
</dbReference>
<feature type="binding site" description="covalent" evidence="6">
    <location>
        <position position="46"/>
    </location>
    <ligand>
        <name>heme c</name>
        <dbReference type="ChEBI" id="CHEBI:61717"/>
    </ligand>
</feature>
<evidence type="ECO:0000256" key="7">
    <source>
        <dbReference type="SAM" id="SignalP"/>
    </source>
</evidence>
<sequence length="115" mass="11817">MIRPLIVPLISLLAASAVSAAHAAEPIIDAARAQDLARQHACFGCHAVDKKLVGPAYRDVAARYAGKSGALATLVAHVQNGTSGTWGAVPMPPNQISAADAQTVVQWILAGSKPN</sequence>
<dbReference type="GO" id="GO:0005506">
    <property type="term" value="F:iron ion binding"/>
    <property type="evidence" value="ECO:0007669"/>
    <property type="project" value="InterPro"/>
</dbReference>
<evidence type="ECO:0000313" key="9">
    <source>
        <dbReference type="EMBL" id="KXU89264.1"/>
    </source>
</evidence>
<keyword evidence="1" id="KW-0813">Transport</keyword>
<evidence type="ECO:0000256" key="5">
    <source>
        <dbReference type="ARBA" id="ARBA00023004"/>
    </source>
</evidence>
<dbReference type="PRINTS" id="PR00606">
    <property type="entry name" value="CYTCHROMECID"/>
</dbReference>
<dbReference type="OrthoDB" id="9814063at2"/>
<evidence type="ECO:0000256" key="6">
    <source>
        <dbReference type="PIRSR" id="PIRSR602324-1"/>
    </source>
</evidence>